<evidence type="ECO:0000313" key="8">
    <source>
        <dbReference type="EMBL" id="ORY49712.1"/>
    </source>
</evidence>
<feature type="transmembrane region" description="Helical" evidence="7">
    <location>
        <begin position="520"/>
        <end position="539"/>
    </location>
</feature>
<dbReference type="Proteomes" id="UP000193920">
    <property type="component" value="Unassembled WGS sequence"/>
</dbReference>
<evidence type="ECO:0000256" key="2">
    <source>
        <dbReference type="ARBA" id="ARBA00006824"/>
    </source>
</evidence>
<feature type="region of interest" description="Disordered" evidence="6">
    <location>
        <begin position="207"/>
        <end position="248"/>
    </location>
</feature>
<evidence type="ECO:0000256" key="6">
    <source>
        <dbReference type="SAM" id="MobiDB-lite"/>
    </source>
</evidence>
<evidence type="ECO:0000256" key="4">
    <source>
        <dbReference type="ARBA" id="ARBA00022989"/>
    </source>
</evidence>
<dbReference type="EMBL" id="MCOG01000099">
    <property type="protein sequence ID" value="ORY49712.1"/>
    <property type="molecule type" value="Genomic_DNA"/>
</dbReference>
<keyword evidence="5 7" id="KW-0472">Membrane</keyword>
<keyword evidence="4 7" id="KW-1133">Transmembrane helix</keyword>
<accession>A0A1Y2CRS5</accession>
<comment type="caution">
    <text evidence="8">The sequence shown here is derived from an EMBL/GenBank/DDBJ whole genome shotgun (WGS) entry which is preliminary data.</text>
</comment>
<sequence length="550" mass="63185">MPKVPYTNNILSKANNPLPFPNYLNTLSLLTDTSISTVRNFFNANKSFSEALLITIISVIQEGIAYQIVNHSGTNYSNNSKSYTNNTNYYCCKGVPIKPQKSSLKKRSNSFSYGSTYSSNLDDDNGESQTYIIKCDERNPEKKKNGFNNSLKNSKLSRSFSSSKLYTKISSNEFNKFDKKINSKTNPKVYHSSNLKHCITQDFQDTSQNSDVVENSSKKQPKNKNNEQIDDTSRSCSPTINLSNPSKIVHDKDSVDSEFSFKETKKSKISVFILLKNLLSILDIFKNLGCSSSSNHHHHQKPIKPFDSIESLDDKEKWKEFNRIYNEIMYNLKTEEYYKSKSQIFKYSTGLNSLQGCYFDLEDNSDDADNSAINSLSILDEKIREKSEIKIIDILSRIKKDTLTFAEIKECGEYMRRVGIYQLFIQCPINHLLRVIASKLFSCGEKKYSPILRFLFVTCVISPIQISMNILCLALSNKKTPSEIKKSFSNNFSHILKLSLIYVPFSTQYFARTFLPRHLWVPFFNLSSFILGTYIKVIMKKKDDRKLINF</sequence>
<proteinExistence type="inferred from homology"/>
<dbReference type="AlphaFoldDB" id="A0A1Y2CRS5"/>
<dbReference type="OrthoDB" id="860at2759"/>
<organism evidence="8 9">
    <name type="scientific">Neocallimastix californiae</name>
    <dbReference type="NCBI Taxonomy" id="1754190"/>
    <lineage>
        <taxon>Eukaryota</taxon>
        <taxon>Fungi</taxon>
        <taxon>Fungi incertae sedis</taxon>
        <taxon>Chytridiomycota</taxon>
        <taxon>Chytridiomycota incertae sedis</taxon>
        <taxon>Neocallimastigomycetes</taxon>
        <taxon>Neocallimastigales</taxon>
        <taxon>Neocallimastigaceae</taxon>
        <taxon>Neocallimastix</taxon>
    </lineage>
</organism>
<dbReference type="Pfam" id="PF04117">
    <property type="entry name" value="Mpv17_PMP22"/>
    <property type="match status" value="1"/>
</dbReference>
<dbReference type="InterPro" id="IPR007248">
    <property type="entry name" value="Mpv17_PMP22"/>
</dbReference>
<feature type="compositionally biased region" description="Basic and acidic residues" evidence="6">
    <location>
        <begin position="224"/>
        <end position="233"/>
    </location>
</feature>
<protein>
    <submittedName>
        <fullName evidence="8">Uncharacterized protein</fullName>
    </submittedName>
</protein>
<dbReference type="GO" id="GO:0016020">
    <property type="term" value="C:membrane"/>
    <property type="evidence" value="ECO:0007669"/>
    <property type="project" value="UniProtKB-SubCell"/>
</dbReference>
<evidence type="ECO:0000256" key="3">
    <source>
        <dbReference type="ARBA" id="ARBA00022692"/>
    </source>
</evidence>
<keyword evidence="3 7" id="KW-0812">Transmembrane</keyword>
<comment type="similarity">
    <text evidence="2">Belongs to the peroxisomal membrane protein PXMP2/4 family.</text>
</comment>
<evidence type="ECO:0000313" key="9">
    <source>
        <dbReference type="Proteomes" id="UP000193920"/>
    </source>
</evidence>
<keyword evidence="9" id="KW-1185">Reference proteome</keyword>
<name>A0A1Y2CRS5_9FUNG</name>
<reference evidence="8 9" key="1">
    <citation type="submission" date="2016-08" db="EMBL/GenBank/DDBJ databases">
        <title>A Parts List for Fungal Cellulosomes Revealed by Comparative Genomics.</title>
        <authorList>
            <consortium name="DOE Joint Genome Institute"/>
            <person name="Haitjema C.H."/>
            <person name="Gilmore S.P."/>
            <person name="Henske J.K."/>
            <person name="Solomon K.V."/>
            <person name="De Groot R."/>
            <person name="Kuo A."/>
            <person name="Mondo S.J."/>
            <person name="Salamov A.A."/>
            <person name="Labutti K."/>
            <person name="Zhao Z."/>
            <person name="Chiniquy J."/>
            <person name="Barry K."/>
            <person name="Brewer H.M."/>
            <person name="Purvine S.O."/>
            <person name="Wright A.T."/>
            <person name="Boxma B."/>
            <person name="Van Alen T."/>
            <person name="Hackstein J.H."/>
            <person name="Baker S.E."/>
            <person name="Grigoriev I.V."/>
            <person name="O'Malley M.A."/>
        </authorList>
    </citation>
    <scope>NUCLEOTIDE SEQUENCE [LARGE SCALE GENOMIC DNA]</scope>
    <source>
        <strain evidence="8 9">G1</strain>
    </source>
</reference>
<evidence type="ECO:0000256" key="7">
    <source>
        <dbReference type="SAM" id="Phobius"/>
    </source>
</evidence>
<feature type="transmembrane region" description="Helical" evidence="7">
    <location>
        <begin position="451"/>
        <end position="475"/>
    </location>
</feature>
<comment type="subcellular location">
    <subcellularLocation>
        <location evidence="1">Membrane</location>
        <topology evidence="1">Multi-pass membrane protein</topology>
    </subcellularLocation>
</comment>
<evidence type="ECO:0000256" key="1">
    <source>
        <dbReference type="ARBA" id="ARBA00004141"/>
    </source>
</evidence>
<dbReference type="STRING" id="1754190.A0A1Y2CRS5"/>
<feature type="transmembrane region" description="Helical" evidence="7">
    <location>
        <begin position="495"/>
        <end position="514"/>
    </location>
</feature>
<feature type="compositionally biased region" description="Polar residues" evidence="6">
    <location>
        <begin position="234"/>
        <end position="246"/>
    </location>
</feature>
<gene>
    <name evidence="8" type="ORF">LY90DRAFT_670867</name>
</gene>
<evidence type="ECO:0000256" key="5">
    <source>
        <dbReference type="ARBA" id="ARBA00023136"/>
    </source>
</evidence>